<dbReference type="Proteomes" id="UP000265120">
    <property type="component" value="Chromosome Z"/>
</dbReference>
<dbReference type="PANTHER" id="PTHR28617:SF1">
    <property type="entry name" value="CILIA- AND FLAGELLA-ASSOCIATED PROTEIN 77"/>
    <property type="match status" value="1"/>
</dbReference>
<feature type="region of interest" description="Disordered" evidence="1">
    <location>
        <begin position="181"/>
        <end position="205"/>
    </location>
</feature>
<sequence length="263" mass="28873">MKNLGSMQIKKVFSMYQKCNGVNMSTPRLGVVRDSMSTNPLLIKASLGQTKTRGLSLPGPEYTFGSSSSLQDGGVAEVLSGWRVQLRHENSASHRPSLPDFVSLNRDAAKAGVVTCKELNQYRAKGGGAKTKHHPPKQPAGGVVVPDITFGVTTRSNNNRAPSPLSDLLAHQYARRWVDEQLSRNQTSSQKQQHRIKPGSETRTSLLRRSRALPVTQPLLRPKRYAQVPPALETFRDQETRLRALRTHESETGVQDGSLGSGV</sequence>
<reference evidence="2 3" key="1">
    <citation type="journal article" date="2014" name="Nat. Genet.">
        <title>Whole-genome sequence of a flatfish provides insights into ZW sex chromosome evolution and adaptation to a benthic lifestyle.</title>
        <authorList>
            <person name="Chen S."/>
            <person name="Zhang G."/>
            <person name="Shao C."/>
            <person name="Huang Q."/>
            <person name="Liu G."/>
            <person name="Zhang P."/>
            <person name="Song W."/>
            <person name="An N."/>
            <person name="Chalopin D."/>
            <person name="Volff J.N."/>
            <person name="Hong Y."/>
            <person name="Li Q."/>
            <person name="Sha Z."/>
            <person name="Zhou H."/>
            <person name="Xie M."/>
            <person name="Yu Q."/>
            <person name="Liu Y."/>
            <person name="Xiang H."/>
            <person name="Wang N."/>
            <person name="Wu K."/>
            <person name="Yang C."/>
            <person name="Zhou Q."/>
            <person name="Liao X."/>
            <person name="Yang L."/>
            <person name="Hu Q."/>
            <person name="Zhang J."/>
            <person name="Meng L."/>
            <person name="Jin L."/>
            <person name="Tian Y."/>
            <person name="Lian J."/>
            <person name="Yang J."/>
            <person name="Miao G."/>
            <person name="Liu S."/>
            <person name="Liang Z."/>
            <person name="Yan F."/>
            <person name="Li Y."/>
            <person name="Sun B."/>
            <person name="Zhang H."/>
            <person name="Zhang J."/>
            <person name="Zhu Y."/>
            <person name="Du M."/>
            <person name="Zhao Y."/>
            <person name="Schartl M."/>
            <person name="Tang Q."/>
            <person name="Wang J."/>
        </authorList>
    </citation>
    <scope>NUCLEOTIDE SEQUENCE</scope>
</reference>
<dbReference type="STRING" id="244447.ENSCSEP00000013188"/>
<dbReference type="GeneTree" id="ENSGT00390000014476"/>
<dbReference type="InterPro" id="IPR029147">
    <property type="entry name" value="CFAP77"/>
</dbReference>
<accession>A0A3P8VCY7</accession>
<dbReference type="AlphaFoldDB" id="A0A3P8VCY7"/>
<dbReference type="FunCoup" id="A0A3P8VCY7">
    <property type="interactions" value="67"/>
</dbReference>
<reference evidence="2" key="2">
    <citation type="submission" date="2025-08" db="UniProtKB">
        <authorList>
            <consortium name="Ensembl"/>
        </authorList>
    </citation>
    <scope>IDENTIFICATION</scope>
</reference>
<keyword evidence="3" id="KW-1185">Reference proteome</keyword>
<dbReference type="RefSeq" id="XP_008334759.1">
    <property type="nucleotide sequence ID" value="XM_008336537.3"/>
</dbReference>
<organism evidence="2 3">
    <name type="scientific">Cynoglossus semilaevis</name>
    <name type="common">Tongue sole</name>
    <dbReference type="NCBI Taxonomy" id="244447"/>
    <lineage>
        <taxon>Eukaryota</taxon>
        <taxon>Metazoa</taxon>
        <taxon>Chordata</taxon>
        <taxon>Craniata</taxon>
        <taxon>Vertebrata</taxon>
        <taxon>Euteleostomi</taxon>
        <taxon>Actinopterygii</taxon>
        <taxon>Neopterygii</taxon>
        <taxon>Teleostei</taxon>
        <taxon>Neoteleostei</taxon>
        <taxon>Acanthomorphata</taxon>
        <taxon>Carangaria</taxon>
        <taxon>Pleuronectiformes</taxon>
        <taxon>Pleuronectoidei</taxon>
        <taxon>Cynoglossidae</taxon>
        <taxon>Cynoglossinae</taxon>
        <taxon>Cynoglossus</taxon>
    </lineage>
</organism>
<dbReference type="CTD" id="389799"/>
<protein>
    <submittedName>
        <fullName evidence="2">Cilia and flagella associated protein 77</fullName>
    </submittedName>
</protein>
<dbReference type="GeneID" id="103398048"/>
<evidence type="ECO:0000313" key="3">
    <source>
        <dbReference type="Proteomes" id="UP000265120"/>
    </source>
</evidence>
<proteinExistence type="predicted"/>
<name>A0A3P8VCY7_CYNSE</name>
<reference evidence="2" key="3">
    <citation type="submission" date="2025-09" db="UniProtKB">
        <authorList>
            <consortium name="Ensembl"/>
        </authorList>
    </citation>
    <scope>IDENTIFICATION</scope>
</reference>
<dbReference type="InParanoid" id="A0A3P8VCY7"/>
<evidence type="ECO:0000256" key="1">
    <source>
        <dbReference type="SAM" id="MobiDB-lite"/>
    </source>
</evidence>
<dbReference type="OrthoDB" id="532484at2759"/>
<dbReference type="KEGG" id="csem:103398048"/>
<dbReference type="PANTHER" id="PTHR28617">
    <property type="entry name" value="CILIA- AND FLAGELLA-ASSOCIATED PROTEIN 77"/>
    <property type="match status" value="1"/>
</dbReference>
<dbReference type="Ensembl" id="ENSCSET00000013347.1">
    <property type="protein sequence ID" value="ENSCSEP00000013188.1"/>
    <property type="gene ID" value="ENSCSEG00000008520.1"/>
</dbReference>
<dbReference type="Pfam" id="PF14825">
    <property type="entry name" value="CFAP77"/>
    <property type="match status" value="1"/>
</dbReference>
<evidence type="ECO:0000313" key="2">
    <source>
        <dbReference type="Ensembl" id="ENSCSEP00000013188.1"/>
    </source>
</evidence>